<dbReference type="Proteomes" id="UP000887577">
    <property type="component" value="Unplaced"/>
</dbReference>
<dbReference type="Gene3D" id="1.10.418.10">
    <property type="entry name" value="Calponin-like domain"/>
    <property type="match status" value="1"/>
</dbReference>
<name>A0A914YT99_9BILA</name>
<organism evidence="6 7">
    <name type="scientific">Panagrolaimus superbus</name>
    <dbReference type="NCBI Taxonomy" id="310955"/>
    <lineage>
        <taxon>Eukaryota</taxon>
        <taxon>Metazoa</taxon>
        <taxon>Ecdysozoa</taxon>
        <taxon>Nematoda</taxon>
        <taxon>Chromadorea</taxon>
        <taxon>Rhabditida</taxon>
        <taxon>Tylenchina</taxon>
        <taxon>Panagrolaimomorpha</taxon>
        <taxon>Panagrolaimoidea</taxon>
        <taxon>Panagrolaimidae</taxon>
        <taxon>Panagrolaimus</taxon>
    </lineage>
</organism>
<dbReference type="InterPro" id="IPR001331">
    <property type="entry name" value="GDS_CDC24_CS"/>
</dbReference>
<dbReference type="CDD" id="cd00160">
    <property type="entry name" value="RhoGEF"/>
    <property type="match status" value="1"/>
</dbReference>
<dbReference type="PROSITE" id="PS00741">
    <property type="entry name" value="DH_1"/>
    <property type="match status" value="1"/>
</dbReference>
<dbReference type="InterPro" id="IPR011993">
    <property type="entry name" value="PH-like_dom_sf"/>
</dbReference>
<dbReference type="GO" id="GO:0035556">
    <property type="term" value="P:intracellular signal transduction"/>
    <property type="evidence" value="ECO:0007669"/>
    <property type="project" value="InterPro"/>
</dbReference>
<evidence type="ECO:0000313" key="6">
    <source>
        <dbReference type="Proteomes" id="UP000887577"/>
    </source>
</evidence>
<dbReference type="GO" id="GO:0005085">
    <property type="term" value="F:guanyl-nucleotide exchange factor activity"/>
    <property type="evidence" value="ECO:0007669"/>
    <property type="project" value="UniProtKB-KW"/>
</dbReference>
<dbReference type="GO" id="GO:0005737">
    <property type="term" value="C:cytoplasm"/>
    <property type="evidence" value="ECO:0007669"/>
    <property type="project" value="TreeGrafter"/>
</dbReference>
<feature type="domain" description="PH" evidence="3">
    <location>
        <begin position="416"/>
        <end position="541"/>
    </location>
</feature>
<dbReference type="InterPro" id="IPR036872">
    <property type="entry name" value="CH_dom_sf"/>
</dbReference>
<dbReference type="InterPro" id="IPR000219">
    <property type="entry name" value="DH_dom"/>
</dbReference>
<protein>
    <submittedName>
        <fullName evidence="7">Uncharacterized protein</fullName>
    </submittedName>
</protein>
<dbReference type="InterPro" id="IPR001849">
    <property type="entry name" value="PH_domain"/>
</dbReference>
<dbReference type="Pfam" id="PF22697">
    <property type="entry name" value="SOS1_NGEF_PH"/>
    <property type="match status" value="1"/>
</dbReference>
<evidence type="ECO:0000259" key="5">
    <source>
        <dbReference type="PROSITE" id="PS50021"/>
    </source>
</evidence>
<evidence type="ECO:0000259" key="4">
    <source>
        <dbReference type="PROSITE" id="PS50010"/>
    </source>
</evidence>
<dbReference type="PANTHER" id="PTHR45818">
    <property type="entry name" value="PROTEIN VAV"/>
    <property type="match status" value="1"/>
</dbReference>
<evidence type="ECO:0000313" key="7">
    <source>
        <dbReference type="WBParaSite" id="PSU_v2.g3912.t1"/>
    </source>
</evidence>
<dbReference type="Gene3D" id="2.30.29.30">
    <property type="entry name" value="Pleckstrin-homology domain (PH domain)/Phosphotyrosine-binding domain (PTB)"/>
    <property type="match status" value="1"/>
</dbReference>
<evidence type="ECO:0000259" key="3">
    <source>
        <dbReference type="PROSITE" id="PS50003"/>
    </source>
</evidence>
<accession>A0A914YT99</accession>
<dbReference type="SMART" id="SM00325">
    <property type="entry name" value="RhoGEF"/>
    <property type="match status" value="1"/>
</dbReference>
<keyword evidence="6" id="KW-1185">Reference proteome</keyword>
<sequence length="541" mass="62472">MIRSRELWEQCADWLLEAKIELPNVSKLQLRDLAASLKDGVRLCKLANTLKSGCVEYRHIYNIQGSEFTQEKNVLLFINALRDSFGFQESELFDSSDLTQFEGFKKVINTLSRLSHTPEAVNRGLKPFPEATSPSTFSSTSSGDDIYCNLQHQIDPDDEAIYGLCHYKNESDNDDIYDKIVAHRPGKSEFEKFVPSSKKQFQIKELLETETNYLKNCLEMLINDFYRPLKCCLATADYKKIFRNIHDIYLLHSSFHQNLQTAVHKALGISKNDINIDPEINGIGDVFTKHKSQFLKYAEYCANMDEAREKLDFVEKTDAQARRKIQELLKESKTDFRLQDLLTVPFQRICKYHLLLQNIVDSTTEQSMERERLVAGLKACKDVVDYVNEAKRDDDNQKVIAHIERSIIGMNAIGCDFYLYGRLKLDGVAKITDFIDNQSKSKQRYVFIFERILLICKKMKNEIFEYKASYLLSNYTIQDTQAESPTSTTKSTSTLTRLKTATRFDYNTFTLISSPNGHKIQIDLKSPVQKKAWKEAIEYSM</sequence>
<dbReference type="InterPro" id="IPR055251">
    <property type="entry name" value="SOS1_NGEF_PH"/>
</dbReference>
<evidence type="ECO:0000256" key="1">
    <source>
        <dbReference type="ARBA" id="ARBA00022658"/>
    </source>
</evidence>
<keyword evidence="2" id="KW-0175">Coiled coil</keyword>
<dbReference type="InterPro" id="IPR035899">
    <property type="entry name" value="DBL_dom_sf"/>
</dbReference>
<dbReference type="SUPFAM" id="SSF50729">
    <property type="entry name" value="PH domain-like"/>
    <property type="match status" value="1"/>
</dbReference>
<keyword evidence="1" id="KW-0344">Guanine-nucleotide releasing factor</keyword>
<feature type="domain" description="Calponin-homology (CH)" evidence="5">
    <location>
        <begin position="5"/>
        <end position="118"/>
    </location>
</feature>
<dbReference type="Pfam" id="PF00621">
    <property type="entry name" value="RhoGEF"/>
    <property type="match status" value="1"/>
</dbReference>
<dbReference type="Gene3D" id="1.20.900.10">
    <property type="entry name" value="Dbl homology (DH) domain"/>
    <property type="match status" value="1"/>
</dbReference>
<reference evidence="7" key="1">
    <citation type="submission" date="2022-11" db="UniProtKB">
        <authorList>
            <consortium name="WormBaseParasite"/>
        </authorList>
    </citation>
    <scope>IDENTIFICATION</scope>
</reference>
<feature type="coiled-coil region" evidence="2">
    <location>
        <begin position="297"/>
        <end position="331"/>
    </location>
</feature>
<proteinExistence type="predicted"/>
<dbReference type="GO" id="GO:0016477">
    <property type="term" value="P:cell migration"/>
    <property type="evidence" value="ECO:0007669"/>
    <property type="project" value="TreeGrafter"/>
</dbReference>
<evidence type="ECO:0000256" key="2">
    <source>
        <dbReference type="SAM" id="Coils"/>
    </source>
</evidence>
<dbReference type="AlphaFoldDB" id="A0A914YT99"/>
<dbReference type="PANTHER" id="PTHR45818:SF3">
    <property type="entry name" value="PROTEIN VAV"/>
    <property type="match status" value="1"/>
</dbReference>
<dbReference type="SUPFAM" id="SSF48065">
    <property type="entry name" value="DBL homology domain (DH-domain)"/>
    <property type="match status" value="1"/>
</dbReference>
<feature type="domain" description="DH" evidence="4">
    <location>
        <begin position="198"/>
        <end position="390"/>
    </location>
</feature>
<dbReference type="PROSITE" id="PS50003">
    <property type="entry name" value="PH_DOMAIN"/>
    <property type="match status" value="1"/>
</dbReference>
<dbReference type="Pfam" id="PF00307">
    <property type="entry name" value="CH"/>
    <property type="match status" value="1"/>
</dbReference>
<dbReference type="InterPro" id="IPR001715">
    <property type="entry name" value="CH_dom"/>
</dbReference>
<dbReference type="WBParaSite" id="PSU_v2.g3912.t1">
    <property type="protein sequence ID" value="PSU_v2.g3912.t1"/>
    <property type="gene ID" value="PSU_v2.g3912"/>
</dbReference>
<dbReference type="PROSITE" id="PS50010">
    <property type="entry name" value="DH_2"/>
    <property type="match status" value="1"/>
</dbReference>
<dbReference type="SUPFAM" id="SSF47576">
    <property type="entry name" value="Calponin-homology domain, CH-domain"/>
    <property type="match status" value="1"/>
</dbReference>
<dbReference type="PROSITE" id="PS50021">
    <property type="entry name" value="CH"/>
    <property type="match status" value="1"/>
</dbReference>
<dbReference type="SMART" id="SM00033">
    <property type="entry name" value="CH"/>
    <property type="match status" value="1"/>
</dbReference>